<feature type="non-terminal residue" evidence="1">
    <location>
        <position position="185"/>
    </location>
</feature>
<dbReference type="EMBL" id="BARV01012833">
    <property type="protein sequence ID" value="GAI08491.1"/>
    <property type="molecule type" value="Genomic_DNA"/>
</dbReference>
<sequence>NVFPGHYNVSVSYMGYVTERRTNVFVQIDKTAQLEFALEPQVLEGKNVVVVAQVADRVERDLTATKQSYDVGSLESIAGMNDVGDIINLQADVDGSHFRGGRSGEALYLVGGASIVNPLSNDRAFEPLTIALEQVEVYTSGFSAEYGNGTTGRKFHPVIRFGVFKPHVPNRLQPEGLHQLGCFIN</sequence>
<accession>X1LRS6</accession>
<name>X1LRS6_9ZZZZ</name>
<evidence type="ECO:0008006" key="2">
    <source>
        <dbReference type="Google" id="ProtNLM"/>
    </source>
</evidence>
<dbReference type="AlphaFoldDB" id="X1LRS6"/>
<comment type="caution">
    <text evidence="1">The sequence shown here is derived from an EMBL/GenBank/DDBJ whole genome shotgun (WGS) entry which is preliminary data.</text>
</comment>
<dbReference type="SUPFAM" id="SSF56935">
    <property type="entry name" value="Porins"/>
    <property type="match status" value="1"/>
</dbReference>
<reference evidence="1" key="1">
    <citation type="journal article" date="2014" name="Front. Microbiol.">
        <title>High frequency of phylogenetically diverse reductive dehalogenase-homologous genes in deep subseafloor sedimentary metagenomes.</title>
        <authorList>
            <person name="Kawai M."/>
            <person name="Futagami T."/>
            <person name="Toyoda A."/>
            <person name="Takaki Y."/>
            <person name="Nishi S."/>
            <person name="Hori S."/>
            <person name="Arai W."/>
            <person name="Tsubouchi T."/>
            <person name="Morono Y."/>
            <person name="Uchiyama I."/>
            <person name="Ito T."/>
            <person name="Fujiyama A."/>
            <person name="Inagaki F."/>
            <person name="Takami H."/>
        </authorList>
    </citation>
    <scope>NUCLEOTIDE SEQUENCE</scope>
    <source>
        <strain evidence="1">Expedition CK06-06</strain>
    </source>
</reference>
<feature type="non-terminal residue" evidence="1">
    <location>
        <position position="1"/>
    </location>
</feature>
<organism evidence="1">
    <name type="scientific">marine sediment metagenome</name>
    <dbReference type="NCBI Taxonomy" id="412755"/>
    <lineage>
        <taxon>unclassified sequences</taxon>
        <taxon>metagenomes</taxon>
        <taxon>ecological metagenomes</taxon>
    </lineage>
</organism>
<gene>
    <name evidence="1" type="ORF">S06H3_23557</name>
</gene>
<dbReference type="Gene3D" id="2.60.40.1120">
    <property type="entry name" value="Carboxypeptidase-like, regulatory domain"/>
    <property type="match status" value="1"/>
</dbReference>
<protein>
    <recommendedName>
        <fullName evidence="2">TonB-dependent receptor plug domain-containing protein</fullName>
    </recommendedName>
</protein>
<evidence type="ECO:0000313" key="1">
    <source>
        <dbReference type="EMBL" id="GAI08491.1"/>
    </source>
</evidence>
<proteinExistence type="predicted"/>